<keyword evidence="1" id="KW-0460">Magnesium</keyword>
<dbReference type="Proteomes" id="UP000064920">
    <property type="component" value="Chromosome"/>
</dbReference>
<keyword evidence="3" id="KW-0808">Transferase</keyword>
<sequence length="183" mass="19342">MGFDKLAAPLPPATTPHDTCLTRACAASAHLDQCVILPAPDHPYYTARKALIGTAPSRCISGPFSNSLKALASAAHGYDGLLIQLADMPHITREHIAMLMDVFETHQGEAIVRACDSEGRTGHPVLFPSQCFGAFEALNGDIGAHAIIARYPLKQVVLSGDAATFDLDTPAAWQAFCSSAAQT</sequence>
<dbReference type="PATRIC" id="fig|1397108.4.peg.492"/>
<dbReference type="AlphaFoldDB" id="A0A0P0A8U3"/>
<dbReference type="PANTHER" id="PTHR43777">
    <property type="entry name" value="MOLYBDENUM COFACTOR CYTIDYLYLTRANSFERASE"/>
    <property type="match status" value="1"/>
</dbReference>
<proteinExistence type="predicted"/>
<dbReference type="EMBL" id="CP012023">
    <property type="protein sequence ID" value="ALI54427.1"/>
    <property type="molecule type" value="Genomic_DNA"/>
</dbReference>
<evidence type="ECO:0000256" key="1">
    <source>
        <dbReference type="ARBA" id="ARBA00022842"/>
    </source>
</evidence>
<dbReference type="STRING" id="1397108.IMCC12053_478"/>
<keyword evidence="4" id="KW-1185">Reference proteome</keyword>
<protein>
    <submittedName>
        <fullName evidence="3">CTP:molybdopterin cytidylyltransferase</fullName>
    </submittedName>
</protein>
<dbReference type="GO" id="GO:0016779">
    <property type="term" value="F:nucleotidyltransferase activity"/>
    <property type="evidence" value="ECO:0007669"/>
    <property type="project" value="UniProtKB-KW"/>
</dbReference>
<dbReference type="Pfam" id="PF12804">
    <property type="entry name" value="NTP_transf_3"/>
    <property type="match status" value="1"/>
</dbReference>
<evidence type="ECO:0000313" key="3">
    <source>
        <dbReference type="EMBL" id="ALI54427.1"/>
    </source>
</evidence>
<dbReference type="Gene3D" id="3.90.550.10">
    <property type="entry name" value="Spore Coat Polysaccharide Biosynthesis Protein SpsA, Chain A"/>
    <property type="match status" value="1"/>
</dbReference>
<dbReference type="PANTHER" id="PTHR43777:SF1">
    <property type="entry name" value="MOLYBDENUM COFACTOR CYTIDYLYLTRANSFERASE"/>
    <property type="match status" value="1"/>
</dbReference>
<reference evidence="3 4" key="1">
    <citation type="submission" date="2015-05" db="EMBL/GenBank/DDBJ databases">
        <authorList>
            <person name="Wang D.B."/>
            <person name="Wang M."/>
        </authorList>
    </citation>
    <scope>NUCLEOTIDE SEQUENCE [LARGE SCALE GENOMIC DNA]</scope>
    <source>
        <strain evidence="3 4">IMCC 12053</strain>
    </source>
</reference>
<accession>A0A0P0A8U3</accession>
<evidence type="ECO:0000259" key="2">
    <source>
        <dbReference type="Pfam" id="PF12804"/>
    </source>
</evidence>
<gene>
    <name evidence="3" type="ORF">IMCC12053_478</name>
</gene>
<dbReference type="KEGG" id="cmar:IMCC12053_478"/>
<evidence type="ECO:0000313" key="4">
    <source>
        <dbReference type="Proteomes" id="UP000064920"/>
    </source>
</evidence>
<dbReference type="SUPFAM" id="SSF53448">
    <property type="entry name" value="Nucleotide-diphospho-sugar transferases"/>
    <property type="match status" value="1"/>
</dbReference>
<feature type="domain" description="MobA-like NTP transferase" evidence="2">
    <location>
        <begin position="1"/>
        <end position="151"/>
    </location>
</feature>
<keyword evidence="3" id="KW-0548">Nucleotidyltransferase</keyword>
<dbReference type="InterPro" id="IPR029044">
    <property type="entry name" value="Nucleotide-diphossugar_trans"/>
</dbReference>
<dbReference type="InterPro" id="IPR025877">
    <property type="entry name" value="MobA-like_NTP_Trfase"/>
</dbReference>
<organism evidence="3 4">
    <name type="scientific">Celeribacter marinus</name>
    <dbReference type="NCBI Taxonomy" id="1397108"/>
    <lineage>
        <taxon>Bacteria</taxon>
        <taxon>Pseudomonadati</taxon>
        <taxon>Pseudomonadota</taxon>
        <taxon>Alphaproteobacteria</taxon>
        <taxon>Rhodobacterales</taxon>
        <taxon>Roseobacteraceae</taxon>
        <taxon>Celeribacter</taxon>
    </lineage>
</organism>
<name>A0A0P0A8U3_9RHOB</name>